<protein>
    <submittedName>
        <fullName evidence="3">Uncharacterized protein</fullName>
    </submittedName>
</protein>
<feature type="coiled-coil region" evidence="1">
    <location>
        <begin position="218"/>
        <end position="245"/>
    </location>
</feature>
<evidence type="ECO:0000256" key="2">
    <source>
        <dbReference type="SAM" id="MobiDB-lite"/>
    </source>
</evidence>
<comment type="caution">
    <text evidence="3">The sequence shown here is derived from an EMBL/GenBank/DDBJ whole genome shotgun (WGS) entry which is preliminary data.</text>
</comment>
<sequence>MQQTNNKSKEKKSSSPALPSLTLALDFGKSSDPLKIKEKVSFLNRTLYKSEIMHDTLIHLERSALRGEGIEKPEPKSPIRPPKKSNDLAEKLRAEHSPGFDGTQILKLPKMSYGRHKTYNEEPEFVNKHFVNKNRISLSPEHSKEYSELNRKFRAYKKKNDGNKITSPRNTQRWGSVDLEFYDMDSGFLVCNKEQHVVDSYENTRNQIKVIYQTFRNIDDERLEKKKWLERNRELRLKEAELMKRLHPTSRLDSDVSRVYITKYSPLFDHTESPQTTKPIIHKKFNFP</sequence>
<dbReference type="Proteomes" id="UP001162131">
    <property type="component" value="Unassembled WGS sequence"/>
</dbReference>
<evidence type="ECO:0000313" key="3">
    <source>
        <dbReference type="EMBL" id="CAG9318661.1"/>
    </source>
</evidence>
<feature type="region of interest" description="Disordered" evidence="2">
    <location>
        <begin position="1"/>
        <end position="20"/>
    </location>
</feature>
<keyword evidence="1" id="KW-0175">Coiled coil</keyword>
<dbReference type="EMBL" id="CAJZBQ010000021">
    <property type="protein sequence ID" value="CAG9318661.1"/>
    <property type="molecule type" value="Genomic_DNA"/>
</dbReference>
<organism evidence="3 4">
    <name type="scientific">Blepharisma stoltei</name>
    <dbReference type="NCBI Taxonomy" id="1481888"/>
    <lineage>
        <taxon>Eukaryota</taxon>
        <taxon>Sar</taxon>
        <taxon>Alveolata</taxon>
        <taxon>Ciliophora</taxon>
        <taxon>Postciliodesmatophora</taxon>
        <taxon>Heterotrichea</taxon>
        <taxon>Heterotrichida</taxon>
        <taxon>Blepharismidae</taxon>
        <taxon>Blepharisma</taxon>
    </lineage>
</organism>
<evidence type="ECO:0000256" key="1">
    <source>
        <dbReference type="SAM" id="Coils"/>
    </source>
</evidence>
<reference evidence="3" key="1">
    <citation type="submission" date="2021-09" db="EMBL/GenBank/DDBJ databases">
        <authorList>
            <consortium name="AG Swart"/>
            <person name="Singh M."/>
            <person name="Singh A."/>
            <person name="Seah K."/>
            <person name="Emmerich C."/>
        </authorList>
    </citation>
    <scope>NUCLEOTIDE SEQUENCE</scope>
    <source>
        <strain evidence="3">ATCC30299</strain>
    </source>
</reference>
<proteinExistence type="predicted"/>
<keyword evidence="4" id="KW-1185">Reference proteome</keyword>
<dbReference type="AlphaFoldDB" id="A0AAU9J2W5"/>
<gene>
    <name evidence="3" type="ORF">BSTOLATCC_MIC22031</name>
</gene>
<accession>A0AAU9J2W5</accession>
<name>A0AAU9J2W5_9CILI</name>
<evidence type="ECO:0000313" key="4">
    <source>
        <dbReference type="Proteomes" id="UP001162131"/>
    </source>
</evidence>